<protein>
    <submittedName>
        <fullName evidence="3">SDR family NAD(P)-dependent oxidoreductase</fullName>
    </submittedName>
</protein>
<dbReference type="PANTHER" id="PTHR24320:SF148">
    <property type="entry name" value="NAD(P)-BINDING ROSSMANN-FOLD SUPERFAMILY PROTEIN"/>
    <property type="match status" value="1"/>
</dbReference>
<name>A0A7J5A9U4_9FLAO</name>
<sequence length="276" mass="31036">MNKLTLITGATDGIGKFTALQLAQDGYSVHILGRDKAKGSKVLETLNKLNPLGNHCLFICDLSKINEVKRFLNSYLKQNNKLDVLILNAGIHPKKLTISEDGIDTTFSVGYISRYLFSAKLNPLLEKSDIKKVIHICGSIVGKISYDKLENPTYSKLKSVWQNSIGSAILVYHWKKLLNTSVTHLHWNPGIVNTQTVKSQSNLIQLLSKYFGMIEPKEAAKKIAAIINSNSNELFYKNGEGYNKIPKKIKSKNELLRLISFSENFTEVYINYKISI</sequence>
<evidence type="ECO:0000313" key="4">
    <source>
        <dbReference type="Proteomes" id="UP000467305"/>
    </source>
</evidence>
<dbReference type="GO" id="GO:0016491">
    <property type="term" value="F:oxidoreductase activity"/>
    <property type="evidence" value="ECO:0007669"/>
    <property type="project" value="UniProtKB-KW"/>
</dbReference>
<organism evidence="3 4">
    <name type="scientific">Tenacibaculum aiptasiae</name>
    <dbReference type="NCBI Taxonomy" id="426481"/>
    <lineage>
        <taxon>Bacteria</taxon>
        <taxon>Pseudomonadati</taxon>
        <taxon>Bacteroidota</taxon>
        <taxon>Flavobacteriia</taxon>
        <taxon>Flavobacteriales</taxon>
        <taxon>Flavobacteriaceae</taxon>
        <taxon>Tenacibaculum</taxon>
    </lineage>
</organism>
<comment type="similarity">
    <text evidence="1">Belongs to the short-chain dehydrogenases/reductases (SDR) family.</text>
</comment>
<dbReference type="RefSeq" id="WP_150900832.1">
    <property type="nucleotide sequence ID" value="NZ_WAAU01000029.1"/>
</dbReference>
<keyword evidence="2" id="KW-0560">Oxidoreductase</keyword>
<dbReference type="Gene3D" id="3.40.50.720">
    <property type="entry name" value="NAD(P)-binding Rossmann-like Domain"/>
    <property type="match status" value="1"/>
</dbReference>
<dbReference type="AlphaFoldDB" id="A0A7J5A9U4"/>
<reference evidence="3 4" key="1">
    <citation type="submission" date="2019-09" db="EMBL/GenBank/DDBJ databases">
        <authorList>
            <person name="Cao W.R."/>
        </authorList>
    </citation>
    <scope>NUCLEOTIDE SEQUENCE [LARGE SCALE GENOMIC DNA]</scope>
    <source>
        <strain evidence="4">a4</strain>
    </source>
</reference>
<accession>A0A7J5A9U4</accession>
<dbReference type="InterPro" id="IPR002347">
    <property type="entry name" value="SDR_fam"/>
</dbReference>
<dbReference type="Proteomes" id="UP000467305">
    <property type="component" value="Unassembled WGS sequence"/>
</dbReference>
<dbReference type="OrthoDB" id="597510at2"/>
<gene>
    <name evidence="3" type="ORF">F7018_14575</name>
</gene>
<dbReference type="PANTHER" id="PTHR24320">
    <property type="entry name" value="RETINOL DEHYDROGENASE"/>
    <property type="match status" value="1"/>
</dbReference>
<evidence type="ECO:0000313" key="3">
    <source>
        <dbReference type="EMBL" id="KAB1154198.1"/>
    </source>
</evidence>
<dbReference type="EMBL" id="WAAU01000029">
    <property type="protein sequence ID" value="KAB1154198.1"/>
    <property type="molecule type" value="Genomic_DNA"/>
</dbReference>
<dbReference type="PRINTS" id="PR00081">
    <property type="entry name" value="GDHRDH"/>
</dbReference>
<dbReference type="Pfam" id="PF00106">
    <property type="entry name" value="adh_short"/>
    <property type="match status" value="1"/>
</dbReference>
<evidence type="ECO:0000256" key="2">
    <source>
        <dbReference type="ARBA" id="ARBA00023002"/>
    </source>
</evidence>
<comment type="caution">
    <text evidence="3">The sequence shown here is derived from an EMBL/GenBank/DDBJ whole genome shotgun (WGS) entry which is preliminary data.</text>
</comment>
<dbReference type="SUPFAM" id="SSF51735">
    <property type="entry name" value="NAD(P)-binding Rossmann-fold domains"/>
    <property type="match status" value="1"/>
</dbReference>
<keyword evidence="4" id="KW-1185">Reference proteome</keyword>
<proteinExistence type="inferred from homology"/>
<dbReference type="InterPro" id="IPR036291">
    <property type="entry name" value="NAD(P)-bd_dom_sf"/>
</dbReference>
<evidence type="ECO:0000256" key="1">
    <source>
        <dbReference type="ARBA" id="ARBA00006484"/>
    </source>
</evidence>